<dbReference type="AlphaFoldDB" id="A0A6M3JU04"/>
<gene>
    <name evidence="1" type="ORF">MM415A02705_0008</name>
</gene>
<dbReference type="Pfam" id="PF17236">
    <property type="entry name" value="SU10_MCP"/>
    <property type="match status" value="1"/>
</dbReference>
<evidence type="ECO:0000313" key="1">
    <source>
        <dbReference type="EMBL" id="QJA72602.1"/>
    </source>
</evidence>
<organism evidence="1">
    <name type="scientific">viral metagenome</name>
    <dbReference type="NCBI Taxonomy" id="1070528"/>
    <lineage>
        <taxon>unclassified sequences</taxon>
        <taxon>metagenomes</taxon>
        <taxon>organismal metagenomes</taxon>
    </lineage>
</organism>
<proteinExistence type="predicted"/>
<dbReference type="InterPro" id="IPR035198">
    <property type="entry name" value="SU10_MCP"/>
</dbReference>
<name>A0A6M3JU04_9ZZZZ</name>
<protein>
    <submittedName>
        <fullName evidence="1">Putative capsid protein</fullName>
    </submittedName>
</protein>
<dbReference type="EMBL" id="MT141964">
    <property type="protein sequence ID" value="QJA72602.1"/>
    <property type="molecule type" value="Genomic_DNA"/>
</dbReference>
<reference evidence="1" key="1">
    <citation type="submission" date="2020-03" db="EMBL/GenBank/DDBJ databases">
        <title>The deep terrestrial virosphere.</title>
        <authorList>
            <person name="Holmfeldt K."/>
            <person name="Nilsson E."/>
            <person name="Simone D."/>
            <person name="Lopez-Fernandez M."/>
            <person name="Wu X."/>
            <person name="de Brujin I."/>
            <person name="Lundin D."/>
            <person name="Andersson A."/>
            <person name="Bertilsson S."/>
            <person name="Dopson M."/>
        </authorList>
    </citation>
    <scope>NUCLEOTIDE SEQUENCE</scope>
    <source>
        <strain evidence="1">MM415A02705</strain>
    </source>
</reference>
<accession>A0A6M3JU04</accession>
<sequence>MAGFLGMRGTGDWATDERPLNWRQGILRLYPNGTAPLTAILSKMGEQRVDDPQFHWWTKALATQRATVTGVYTNATLATALAVAGTSGQTLYVKMAEADADQLRAGHQVLLRDASDNTVDVNAKVTTVVKNGANSYASCKLLEADDNSSNNNLTNCDTLLIIGNINPEGGAIPDAVAYDPTKYYNYTQILRTPLEITRTARKTRLRTADAYQEAKREALELHSIEMEKAFLWGIRTENTGANGKPERTTLGLIPSIRTNVPANVVDYTQDSNYSGQSWLTGGEEWLDEKLEVIFRYGSMEKLAFAGSGALLGINRLAKAGGQINMKAREVAYGIKVTEWITPFGSIYIKTHPLFSYEVTNRNSMVIFEPRLLKYKYIDDTKFIKDQEAKGTDGSKDEYLTECGLEYHHPSATGYFTGLNTDNTLV</sequence>